<protein>
    <submittedName>
        <fullName evidence="1">21243_t:CDS:1</fullName>
    </submittedName>
</protein>
<sequence>NSGNQIIDDFLRSTGEQFQWIPYNCFRDIKYLSKGGFGVVYKAKWKHIEVVLKSLYNSDNINVDFLKEADSHKKFKNYNGIVQIYGITRDPFNKNYSIVTKYVSDLILKILDGHRPIITGDTPECFKKLMVRCWNNNPLDRPNINELYKALIKWKNSGNAQFEEAESLRKMIIRSSADKTENMEFIHSETIYTSRLLSNMLPILRKRTYVYSDIHFNLVLSKKRRDFIKSPSLAIQVHGTTAMKELVTKQQVFLERVPPLPYEQRLEGREKEHIDSGSNECSDEEALSREISNEISSSKRVNDKPVNESIAEDIEIIDDESQGWSECEECYGTVKEFCKYCGCTVCKWKGNRGNILLCDGCNEGFHISCLKPQLSGIPSGNWYCKKYEDPNNSKWKLPKKIKQSKSNEDYEVGQSLKKSLNNDSIENSENSVESQ</sequence>
<accession>A0ACA9KJT2</accession>
<reference evidence="1" key="1">
    <citation type="submission" date="2021-06" db="EMBL/GenBank/DDBJ databases">
        <authorList>
            <person name="Kallberg Y."/>
            <person name="Tangrot J."/>
            <person name="Rosling A."/>
        </authorList>
    </citation>
    <scope>NUCLEOTIDE SEQUENCE</scope>
    <source>
        <strain evidence="1">MA461A</strain>
    </source>
</reference>
<proteinExistence type="predicted"/>
<name>A0ACA9KJT2_9GLOM</name>
<feature type="non-terminal residue" evidence="1">
    <location>
        <position position="1"/>
    </location>
</feature>
<organism evidence="1 2">
    <name type="scientific">Racocetra persica</name>
    <dbReference type="NCBI Taxonomy" id="160502"/>
    <lineage>
        <taxon>Eukaryota</taxon>
        <taxon>Fungi</taxon>
        <taxon>Fungi incertae sedis</taxon>
        <taxon>Mucoromycota</taxon>
        <taxon>Glomeromycotina</taxon>
        <taxon>Glomeromycetes</taxon>
        <taxon>Diversisporales</taxon>
        <taxon>Gigasporaceae</taxon>
        <taxon>Racocetra</taxon>
    </lineage>
</organism>
<dbReference type="Proteomes" id="UP000789920">
    <property type="component" value="Unassembled WGS sequence"/>
</dbReference>
<keyword evidence="2" id="KW-1185">Reference proteome</keyword>
<comment type="caution">
    <text evidence="1">The sequence shown here is derived from an EMBL/GenBank/DDBJ whole genome shotgun (WGS) entry which is preliminary data.</text>
</comment>
<gene>
    <name evidence="1" type="ORF">RPERSI_LOCUS844</name>
</gene>
<evidence type="ECO:0000313" key="2">
    <source>
        <dbReference type="Proteomes" id="UP000789920"/>
    </source>
</evidence>
<dbReference type="EMBL" id="CAJVQC010000684">
    <property type="protein sequence ID" value="CAG8477644.1"/>
    <property type="molecule type" value="Genomic_DNA"/>
</dbReference>
<evidence type="ECO:0000313" key="1">
    <source>
        <dbReference type="EMBL" id="CAG8477644.1"/>
    </source>
</evidence>